<dbReference type="Pfam" id="PF00612">
    <property type="entry name" value="IQ"/>
    <property type="match status" value="1"/>
</dbReference>
<gene>
    <name evidence="8" type="primary">ORF186470</name>
</gene>
<dbReference type="PANTHER" id="PTHR45080">
    <property type="entry name" value="CONTACTIN 5"/>
    <property type="match status" value="1"/>
</dbReference>
<accession>A0A0B7BIV4</accession>
<dbReference type="SUPFAM" id="SSF48726">
    <property type="entry name" value="Immunoglobulin"/>
    <property type="match status" value="6"/>
</dbReference>
<evidence type="ECO:0000259" key="7">
    <source>
        <dbReference type="PROSITE" id="PS50835"/>
    </source>
</evidence>
<dbReference type="InterPro" id="IPR003598">
    <property type="entry name" value="Ig_sub2"/>
</dbReference>
<dbReference type="InterPro" id="IPR007110">
    <property type="entry name" value="Ig-like_dom"/>
</dbReference>
<feature type="domain" description="Ig-like" evidence="7">
    <location>
        <begin position="1166"/>
        <end position="1262"/>
    </location>
</feature>
<dbReference type="SMART" id="SM00409">
    <property type="entry name" value="IG"/>
    <property type="match status" value="6"/>
</dbReference>
<dbReference type="InterPro" id="IPR013783">
    <property type="entry name" value="Ig-like_fold"/>
</dbReference>
<dbReference type="GO" id="GO:0007156">
    <property type="term" value="P:homophilic cell adhesion via plasma membrane adhesion molecules"/>
    <property type="evidence" value="ECO:0007669"/>
    <property type="project" value="TreeGrafter"/>
</dbReference>
<keyword evidence="6" id="KW-0393">Immunoglobulin domain</keyword>
<dbReference type="FunFam" id="2.60.40.10:FF:000080">
    <property type="entry name" value="Myosin light chain kinase, smooth muscle"/>
    <property type="match status" value="2"/>
</dbReference>
<evidence type="ECO:0000256" key="2">
    <source>
        <dbReference type="ARBA" id="ARBA00006692"/>
    </source>
</evidence>
<evidence type="ECO:0000256" key="6">
    <source>
        <dbReference type="ARBA" id="ARBA00023319"/>
    </source>
</evidence>
<dbReference type="Gene3D" id="1.20.5.190">
    <property type="match status" value="1"/>
</dbReference>
<dbReference type="FunFam" id="2.60.40.10:FF:000425">
    <property type="entry name" value="Myosin light chain kinase"/>
    <property type="match status" value="3"/>
</dbReference>
<dbReference type="InterPro" id="IPR050958">
    <property type="entry name" value="Cell_Adh-Cytoskel_Orgn"/>
</dbReference>
<dbReference type="Pfam" id="PF07679">
    <property type="entry name" value="I-set"/>
    <property type="match status" value="6"/>
</dbReference>
<dbReference type="InterPro" id="IPR000048">
    <property type="entry name" value="IQ_motif_EF-hand-BS"/>
</dbReference>
<evidence type="ECO:0000256" key="4">
    <source>
        <dbReference type="ARBA" id="ARBA00022729"/>
    </source>
</evidence>
<dbReference type="Gene3D" id="2.60.40.10">
    <property type="entry name" value="Immunoglobulins"/>
    <property type="match status" value="6"/>
</dbReference>
<comment type="similarity">
    <text evidence="2">Belongs to the protein kinase superfamily. CAMK Ser/Thr protein kinase family.</text>
</comment>
<protein>
    <recommendedName>
        <fullName evidence="7">Ig-like domain-containing protein</fullName>
    </recommendedName>
</protein>
<evidence type="ECO:0000256" key="1">
    <source>
        <dbReference type="ARBA" id="ARBA00004496"/>
    </source>
</evidence>
<dbReference type="SMART" id="SM00408">
    <property type="entry name" value="IGc2"/>
    <property type="match status" value="6"/>
</dbReference>
<feature type="non-terminal residue" evidence="8">
    <location>
        <position position="1"/>
    </location>
</feature>
<evidence type="ECO:0000313" key="8">
    <source>
        <dbReference type="EMBL" id="CEK92085.1"/>
    </source>
</evidence>
<dbReference type="GO" id="GO:0005737">
    <property type="term" value="C:cytoplasm"/>
    <property type="evidence" value="ECO:0007669"/>
    <property type="project" value="UniProtKB-SubCell"/>
</dbReference>
<dbReference type="PANTHER" id="PTHR45080:SF8">
    <property type="entry name" value="IG-LIKE DOMAIN-CONTAINING PROTEIN"/>
    <property type="match status" value="1"/>
</dbReference>
<dbReference type="PROSITE" id="PS50096">
    <property type="entry name" value="IQ"/>
    <property type="match status" value="1"/>
</dbReference>
<feature type="non-terminal residue" evidence="8">
    <location>
        <position position="1937"/>
    </location>
</feature>
<organism evidence="8">
    <name type="scientific">Arion vulgaris</name>
    <dbReference type="NCBI Taxonomy" id="1028688"/>
    <lineage>
        <taxon>Eukaryota</taxon>
        <taxon>Metazoa</taxon>
        <taxon>Spiralia</taxon>
        <taxon>Lophotrochozoa</taxon>
        <taxon>Mollusca</taxon>
        <taxon>Gastropoda</taxon>
        <taxon>Heterobranchia</taxon>
        <taxon>Euthyneura</taxon>
        <taxon>Panpulmonata</taxon>
        <taxon>Eupulmonata</taxon>
        <taxon>Stylommatophora</taxon>
        <taxon>Helicina</taxon>
        <taxon>Arionoidea</taxon>
        <taxon>Arionidae</taxon>
        <taxon>Arion</taxon>
    </lineage>
</organism>
<comment type="subcellular location">
    <subcellularLocation>
        <location evidence="1">Cytoplasm</location>
    </subcellularLocation>
</comment>
<evidence type="ECO:0000256" key="5">
    <source>
        <dbReference type="ARBA" id="ARBA00023157"/>
    </source>
</evidence>
<feature type="domain" description="Ig-like" evidence="7">
    <location>
        <begin position="609"/>
        <end position="697"/>
    </location>
</feature>
<dbReference type="PROSITE" id="PS50835">
    <property type="entry name" value="IG_LIKE"/>
    <property type="match status" value="6"/>
</dbReference>
<proteinExistence type="inferred from homology"/>
<keyword evidence="3" id="KW-0963">Cytoplasm</keyword>
<dbReference type="GO" id="GO:0005886">
    <property type="term" value="C:plasma membrane"/>
    <property type="evidence" value="ECO:0007669"/>
    <property type="project" value="TreeGrafter"/>
</dbReference>
<dbReference type="CDD" id="cd23767">
    <property type="entry name" value="IQCD"/>
    <property type="match status" value="1"/>
</dbReference>
<name>A0A0B7BIV4_9EUPU</name>
<feature type="domain" description="Ig-like" evidence="7">
    <location>
        <begin position="1451"/>
        <end position="1540"/>
    </location>
</feature>
<dbReference type="SMART" id="SM00015">
    <property type="entry name" value="IQ"/>
    <property type="match status" value="1"/>
</dbReference>
<evidence type="ECO:0000256" key="3">
    <source>
        <dbReference type="ARBA" id="ARBA00022490"/>
    </source>
</evidence>
<dbReference type="InterPro" id="IPR013098">
    <property type="entry name" value="Ig_I-set"/>
</dbReference>
<dbReference type="InterPro" id="IPR003599">
    <property type="entry name" value="Ig_sub"/>
</dbReference>
<feature type="domain" description="Ig-like" evidence="7">
    <location>
        <begin position="1274"/>
        <end position="1364"/>
    </location>
</feature>
<feature type="domain" description="Ig-like" evidence="7">
    <location>
        <begin position="769"/>
        <end position="858"/>
    </location>
</feature>
<dbReference type="EMBL" id="HACG01045220">
    <property type="protein sequence ID" value="CEK92085.1"/>
    <property type="molecule type" value="Transcribed_RNA"/>
</dbReference>
<keyword evidence="4" id="KW-0732">Signal</keyword>
<dbReference type="InterPro" id="IPR036179">
    <property type="entry name" value="Ig-like_dom_sf"/>
</dbReference>
<reference evidence="8" key="1">
    <citation type="submission" date="2014-12" db="EMBL/GenBank/DDBJ databases">
        <title>Insight into the proteome of Arion vulgaris.</title>
        <authorList>
            <person name="Aradska J."/>
            <person name="Bulat T."/>
            <person name="Smidak R."/>
            <person name="Sarate P."/>
            <person name="Gangsoo J."/>
            <person name="Sialana F."/>
            <person name="Bilban M."/>
            <person name="Lubec G."/>
        </authorList>
    </citation>
    <scope>NUCLEOTIDE SEQUENCE</scope>
    <source>
        <tissue evidence="8">Skin</tissue>
    </source>
</reference>
<dbReference type="FunFam" id="2.60.40.10:FF:000714">
    <property type="entry name" value="Titin novex-3"/>
    <property type="match status" value="1"/>
</dbReference>
<keyword evidence="5" id="KW-1015">Disulfide bond</keyword>
<feature type="domain" description="Ig-like" evidence="7">
    <location>
        <begin position="1022"/>
        <end position="1111"/>
    </location>
</feature>
<sequence>SVEFEKPHEVETVTEIIEVSRTDDTTEFATEQPTEETIEEKKEIIIVEIEKPQEVEELHEIVEEVPTVESAEYETDHPVLATEEELKEIITVEEEKPQEVESTTEDFEIIEVEETEDVESKNLQELIIETDKSVAVVVETKPQEIEEVSEFVEPQQTDETFEVEFSKSSEGKSEEFSDFVIIDDEKLQKVEEFSEELEISEVGDVVEVEKDVPIEDVTETIQEVIQPEVKAPFETEEAFELIDAQKGEEISTETEIVETTSEVTIDTVYTAEVGEETPYEVKETTDQEIVPEITENVEEEDFDQIVEKTTEITDKEATLTEKTSYEVREFETVIDESKTEDIVDESTEEFVTLEELSEESEEFVIVDETPQEIEEIVEEIPVVEATETSEVTEISEPIREIVSETVEKTEVQPQQPTEADIDEVQSEDEIKEGLTEREAIKPSEETVEEVKEKVELSTEEISTVEIEETDLTLEVPQDITTDVDLTQLNVQTEDSEVLSVAEVIQEKPAAVAPQEDISTETLGELPQETETASSITIEENLISVTSKDIQPTIVDVDEQTKPVESDVDEDAALPIEEATESEIQPEVVEQQLHVTEVELKEAVDERRKPEFHSTLRNLVVTELSRVELDVSFFAKPAPTVTWFIDNQQVTSVPDFQINSTDTRSTMIISEVYPEDEGLYKVVLENEVGRTESEATITVQFKAPEQPSEVAKEEITLPTTSKDEVVEETTSFEIEIDVNKEETTAELVIQETPEEKPTEVEAIFEAPEAPRFTQTLQKDLVVLEGSNITLVCFVVGKPTPTVTWFKEDVEITQSTRYVSTYEHGKCTLTINNVTFDEEAEFICKATNEAGVATTYVDIFVEKPEGQDIPDEDITLTTEEEQPQETQPEESLDISSVDFATSEYTSSETTFTETISERFISITETEDVSASPEISAQEVEEIVPVEISFEEEKPREDITAEIKFLITAPDTTTSVDVFESLVSEIEDAISEDVTIPISETVDQDLQPQTTEESFEIIQEVGVKPTFVKALDNIEAIEGQPVHFEVVVSGEPTPELSWFLDGEIIQDSPVYRIQPGHDGRCTLILQESFPEDEGEYECRATNIHGTVSTKADLYVQVLAEVEESLSEKEKLVTEEIEKDEESDKDVKEISPLPVEQPVVEEVKDVRYAPVIKQELEPVTTKDGGQANFVAEVIGLPTPTITWYKDEEIIHPSEEFVISYSEESIASLYIQDVLPEDAGKYVLVAKNELGIATTAANLVVEAAEVSDASQEETSGIAPIFSIKPTFQAVNESDTVTFTAAVEAVPEPKIMWTKGTSPIPEEPRFQTYFTKDEDTYHTNLVVTEVTPEDAGTYKVTAINDIGEESVTVSLIVNKTTIEKTDFRDQLAPAEFEAPAKPEETEQVDFRAVLQTEVKFATDVDAEATVTEEAPETDQVDFTAVLQQPSVEKPVEKKEAPEFVKPIEDTNIKEGTSAQFVCKVKGEPAPEVTWYHDQQPLQTDSVYQILPGDKGEFTLFISEAFPEDSGVYTVSAINEVAEVVCSATLTVEELTSEHEEETFTEKDTFVEEIQSEAAIKIQSAFRGFKAREEVKILKQSKVTTEYTSIISVQEEETEKEINQAEFTSDVTFESTITLQQTEEKPVTEEIDISKPETKPTVVKTEAAFEVEQEVPTEETTTEFDVSDVVKEDVTHVEEQAPEQLAAEVLATETFETSEEVPELPVDSSIVSVESVVVATHKETVETMVEEKVDETSEEIAPREDLYVVPEILAEKLVSDAFNEAVWTREQMKIKEVEEVTADEDVVEHDETEETLPIIEVTESIDEVVVAQPIVETAAKPQEEIVSIEEVTEKDIQLDTSSADVNIVAVDLAISETQEKTELITETSEESVKIELISDIESPEAEVPSQVTEGEKEKQEIFEEVLEFSVPLEEITTDDIEISQLQVD</sequence>